<dbReference type="Proteomes" id="UP001161247">
    <property type="component" value="Chromosome 3"/>
</dbReference>
<dbReference type="PANTHER" id="PTHR31286:SF99">
    <property type="entry name" value="DUF4283 DOMAIN-CONTAINING PROTEIN"/>
    <property type="match status" value="1"/>
</dbReference>
<evidence type="ECO:0000313" key="3">
    <source>
        <dbReference type="Proteomes" id="UP001161247"/>
    </source>
</evidence>
<dbReference type="InterPro" id="IPR040256">
    <property type="entry name" value="At4g02000-like"/>
</dbReference>
<organism evidence="2 3">
    <name type="scientific">Oldenlandia corymbosa var. corymbosa</name>
    <dbReference type="NCBI Taxonomy" id="529605"/>
    <lineage>
        <taxon>Eukaryota</taxon>
        <taxon>Viridiplantae</taxon>
        <taxon>Streptophyta</taxon>
        <taxon>Embryophyta</taxon>
        <taxon>Tracheophyta</taxon>
        <taxon>Spermatophyta</taxon>
        <taxon>Magnoliopsida</taxon>
        <taxon>eudicotyledons</taxon>
        <taxon>Gunneridae</taxon>
        <taxon>Pentapetalae</taxon>
        <taxon>asterids</taxon>
        <taxon>lamiids</taxon>
        <taxon>Gentianales</taxon>
        <taxon>Rubiaceae</taxon>
        <taxon>Rubioideae</taxon>
        <taxon>Spermacoceae</taxon>
        <taxon>Hedyotis-Oldenlandia complex</taxon>
        <taxon>Oldenlandia</taxon>
    </lineage>
</organism>
<dbReference type="EMBL" id="OX459120">
    <property type="protein sequence ID" value="CAI9097193.1"/>
    <property type="molecule type" value="Genomic_DNA"/>
</dbReference>
<evidence type="ECO:0000313" key="2">
    <source>
        <dbReference type="EMBL" id="CAI9097193.1"/>
    </source>
</evidence>
<dbReference type="PANTHER" id="PTHR31286">
    <property type="entry name" value="GLYCINE-RICH CELL WALL STRUCTURAL PROTEIN 1.8-LIKE"/>
    <property type="match status" value="1"/>
</dbReference>
<dbReference type="AlphaFoldDB" id="A0AAV1CPZ1"/>
<gene>
    <name evidence="2" type="ORF">OLC1_LOCUS7754</name>
</gene>
<evidence type="ECO:0000256" key="1">
    <source>
        <dbReference type="SAM" id="MobiDB-lite"/>
    </source>
</evidence>
<reference evidence="2" key="1">
    <citation type="submission" date="2023-03" db="EMBL/GenBank/DDBJ databases">
        <authorList>
            <person name="Julca I."/>
        </authorList>
    </citation>
    <scope>NUCLEOTIDE SEQUENCE</scope>
</reference>
<accession>A0AAV1CPZ1</accession>
<protein>
    <submittedName>
        <fullName evidence="2">OLC1v1033566C1</fullName>
    </submittedName>
</protein>
<proteinExistence type="predicted"/>
<keyword evidence="3" id="KW-1185">Reference proteome</keyword>
<sequence>MRGLDYSLFDVDDELEIGDDDVILTKDGGKARIEISDRLEQQLVDQWKDICKENMYRVLNNDPWVILNTYLYVQPWDSSFNAATSRVKATIVWARLLGLPVHHYNQSFLKKIGRALGKVKHIDQQTATKTWGRFARMAVKIELDEPLVTEVDMREGDSPSIPIEIGENPTDKAKGKRTATTPSPSVLGTRKSSSRGKIMKNHEWKMLDVPEPEVNVATQNKTRPNGPSDKTIAKNNEVLMVDTMNSNLIDDDIPPDLAGGILTSVVESMVLEGQEPSEEDCLMEDEAAVNAVAISDN</sequence>
<feature type="region of interest" description="Disordered" evidence="1">
    <location>
        <begin position="154"/>
        <end position="195"/>
    </location>
</feature>
<name>A0AAV1CPZ1_OLDCO</name>